<dbReference type="EMBL" id="MHNI01000012">
    <property type="protein sequence ID" value="OGZ42848.1"/>
    <property type="molecule type" value="Genomic_DNA"/>
</dbReference>
<evidence type="ECO:0000313" key="2">
    <source>
        <dbReference type="EMBL" id="OGZ42848.1"/>
    </source>
</evidence>
<proteinExistence type="predicted"/>
<name>A0A1G2FZ09_9BACT</name>
<feature type="transmembrane region" description="Helical" evidence="1">
    <location>
        <begin position="118"/>
        <end position="138"/>
    </location>
</feature>
<accession>A0A1G2FZ09</accession>
<feature type="transmembrane region" description="Helical" evidence="1">
    <location>
        <begin position="29"/>
        <end position="46"/>
    </location>
</feature>
<feature type="transmembrane region" description="Helical" evidence="1">
    <location>
        <begin position="88"/>
        <end position="111"/>
    </location>
</feature>
<sequence>MNKFALVVVGIVSGFISYVLGFVVFSDIYFIPGAVFGIAIAGYFLYYNRPTVISLKILVWISVSTLSYYTAVYTTIRLLKTNIGETIYVPFLLGGIIGTFLMLVGFHYFLFHLNVKQCIVLVLLGGILGLSWFVGARAPIQSFVSEAKVSFLTLFVVWQTVMGFALGWVMSGKR</sequence>
<organism evidence="2 3">
    <name type="scientific">Candidatus Ryanbacteria bacterium RIFCSPHIGHO2_01_45_13</name>
    <dbReference type="NCBI Taxonomy" id="1802112"/>
    <lineage>
        <taxon>Bacteria</taxon>
        <taxon>Candidatus Ryaniibacteriota</taxon>
    </lineage>
</organism>
<dbReference type="Proteomes" id="UP000176700">
    <property type="component" value="Unassembled WGS sequence"/>
</dbReference>
<evidence type="ECO:0000256" key="1">
    <source>
        <dbReference type="SAM" id="Phobius"/>
    </source>
</evidence>
<comment type="caution">
    <text evidence="2">The sequence shown here is derived from an EMBL/GenBank/DDBJ whole genome shotgun (WGS) entry which is preliminary data.</text>
</comment>
<keyword evidence="1" id="KW-0812">Transmembrane</keyword>
<reference evidence="2 3" key="1">
    <citation type="journal article" date="2016" name="Nat. Commun.">
        <title>Thousands of microbial genomes shed light on interconnected biogeochemical processes in an aquifer system.</title>
        <authorList>
            <person name="Anantharaman K."/>
            <person name="Brown C.T."/>
            <person name="Hug L.A."/>
            <person name="Sharon I."/>
            <person name="Castelle C.J."/>
            <person name="Probst A.J."/>
            <person name="Thomas B.C."/>
            <person name="Singh A."/>
            <person name="Wilkins M.J."/>
            <person name="Karaoz U."/>
            <person name="Brodie E.L."/>
            <person name="Williams K.H."/>
            <person name="Hubbard S.S."/>
            <person name="Banfield J.F."/>
        </authorList>
    </citation>
    <scope>NUCLEOTIDE SEQUENCE [LARGE SCALE GENOMIC DNA]</scope>
</reference>
<evidence type="ECO:0000313" key="3">
    <source>
        <dbReference type="Proteomes" id="UP000176700"/>
    </source>
</evidence>
<dbReference type="AlphaFoldDB" id="A0A1G2FZ09"/>
<keyword evidence="1" id="KW-0472">Membrane</keyword>
<keyword evidence="1" id="KW-1133">Transmembrane helix</keyword>
<gene>
    <name evidence="2" type="ORF">A2W41_01855</name>
</gene>
<feature type="transmembrane region" description="Helical" evidence="1">
    <location>
        <begin position="150"/>
        <end position="170"/>
    </location>
</feature>
<feature type="transmembrane region" description="Helical" evidence="1">
    <location>
        <begin position="58"/>
        <end position="76"/>
    </location>
</feature>
<protein>
    <submittedName>
        <fullName evidence="2">Uncharacterized protein</fullName>
    </submittedName>
</protein>
<feature type="transmembrane region" description="Helical" evidence="1">
    <location>
        <begin position="5"/>
        <end position="23"/>
    </location>
</feature>